<organism evidence="3 4">
    <name type="scientific">Amycolatopsis pithecellobii</name>
    <dbReference type="NCBI Taxonomy" id="664692"/>
    <lineage>
        <taxon>Bacteria</taxon>
        <taxon>Bacillati</taxon>
        <taxon>Actinomycetota</taxon>
        <taxon>Actinomycetes</taxon>
        <taxon>Pseudonocardiales</taxon>
        <taxon>Pseudonocardiaceae</taxon>
        <taxon>Amycolatopsis</taxon>
    </lineage>
</organism>
<dbReference type="OrthoDB" id="3661198at2"/>
<gene>
    <name evidence="3" type="ORF">GKO32_19690</name>
</gene>
<dbReference type="AlphaFoldDB" id="A0A6N7YW70"/>
<accession>A0A6N7YW70</accession>
<dbReference type="RefSeq" id="WP_154758329.1">
    <property type="nucleotide sequence ID" value="NZ_WMBA01000030.1"/>
</dbReference>
<sequence length="989" mass="94792">MQTWAKRGIQTALVTGGLLMLGTGIASADENVNPDTPAGPLDLTVSVPVDISKNAVGTLGKQVNLPEVHKEISTKPVTDKLNQALAPVARTEAFKSAAPAVGAANQVTSKATAATAQLGQSLGKAGAKRADAPSVESTGDPFMGNKIVGNLAVPIQITGNALGVLGNASVDSDETQTYEHNSDVNTSGAGGGLAGNVVNLDWALPVQISGNALGLGGSGKTSGSAKQSATTSGDTTTDGTNGGLAGNVIAPQGATPVQVSGNALGWFLGHAETDFSGDSQACSGGSIETHGSKGAGTGNVAGVPLAVPLKASNNAVSWGGDADSAGSANADAYAGGVKPGLNDIPSYIQTDGDESFLAGNIVQPQGAVPGTVVGNAAAWVGNSVAGSGADRQATNLGSVAQAGGFSSTSGENAAGSGNIADAPAALPVEVFCVGGTWIGNAHAGGCDNTVDATAGSGTYTSGNGSFIGGNSADVQPAGTAEVFGVGGSWIGNASGSATETKTVKAGGYNGSQGNDSSGSGNVAQVPVAVPAEIFGVGGSWIGQGSGTASETKDVTAGGGGNTQDDHGAGSANLIAAPVSAPLQAFGIGGAWIGQGHGKASSDTTSTAGGHLNANGKEGFAAGNIGEVPVSLPAALHGIGGAWIGNGFGESENMTDSTAGGDATATGEGGSVAGNIVQVPAGAAAGVFGLGAVWGGVTGGDATNDVVSTAGGSSETNGDGGSIAGNVISGQLLPIAQVFGDAASLTGVTHGSAVNSTDVTSGGDITTSGVGGALSGDIFDLPVAAVAQVFGVAASLGGVAHAVADNTTTGTVGGTDTTSPTSVKALSGVNKQLPIGVVAQVFDIPLGLLAVVSSETSNVTDISVAGHEPQINLPITTTELSATSLPKMPALPLSSARDDLPTAGGLPSLPSVPGVDGLSGALPGLSALPALPGTVPGANLQSPAIGELLPQAQLPQGQLPALPGLNAVNPTTVLSQVTDAVSGKGMHIQA</sequence>
<protein>
    <recommendedName>
        <fullName evidence="5">PE-PGRS family protein</fullName>
    </recommendedName>
</protein>
<dbReference type="Proteomes" id="UP000440096">
    <property type="component" value="Unassembled WGS sequence"/>
</dbReference>
<evidence type="ECO:0000313" key="3">
    <source>
        <dbReference type="EMBL" id="MTD56182.1"/>
    </source>
</evidence>
<keyword evidence="2" id="KW-0732">Signal</keyword>
<evidence type="ECO:0000256" key="2">
    <source>
        <dbReference type="SAM" id="SignalP"/>
    </source>
</evidence>
<proteinExistence type="predicted"/>
<feature type="region of interest" description="Disordered" evidence="1">
    <location>
        <begin position="216"/>
        <end position="249"/>
    </location>
</feature>
<feature type="compositionally biased region" description="Low complexity" evidence="1">
    <location>
        <begin position="221"/>
        <end position="239"/>
    </location>
</feature>
<feature type="signal peptide" evidence="2">
    <location>
        <begin position="1"/>
        <end position="28"/>
    </location>
</feature>
<comment type="caution">
    <text evidence="3">The sequence shown here is derived from an EMBL/GenBank/DDBJ whole genome shotgun (WGS) entry which is preliminary data.</text>
</comment>
<evidence type="ECO:0008006" key="5">
    <source>
        <dbReference type="Google" id="ProtNLM"/>
    </source>
</evidence>
<evidence type="ECO:0000256" key="1">
    <source>
        <dbReference type="SAM" id="MobiDB-lite"/>
    </source>
</evidence>
<name>A0A6N7YW70_9PSEU</name>
<feature type="region of interest" description="Disordered" evidence="1">
    <location>
        <begin position="542"/>
        <end position="569"/>
    </location>
</feature>
<keyword evidence="4" id="KW-1185">Reference proteome</keyword>
<evidence type="ECO:0000313" key="4">
    <source>
        <dbReference type="Proteomes" id="UP000440096"/>
    </source>
</evidence>
<feature type="chain" id="PRO_5026714211" description="PE-PGRS family protein" evidence="2">
    <location>
        <begin position="29"/>
        <end position="989"/>
    </location>
</feature>
<dbReference type="EMBL" id="WMBA01000030">
    <property type="protein sequence ID" value="MTD56182.1"/>
    <property type="molecule type" value="Genomic_DNA"/>
</dbReference>
<reference evidence="3 4" key="1">
    <citation type="submission" date="2019-11" db="EMBL/GenBank/DDBJ databases">
        <title>Draft genome of Amycolatopsis RM579.</title>
        <authorList>
            <person name="Duangmal K."/>
            <person name="Mingma R."/>
        </authorList>
    </citation>
    <scope>NUCLEOTIDE SEQUENCE [LARGE SCALE GENOMIC DNA]</scope>
    <source>
        <strain evidence="3 4">RM579</strain>
    </source>
</reference>